<comment type="subunit">
    <text evidence="6">Homodimer.</text>
</comment>
<comment type="cofactor">
    <cofactor evidence="6">
        <name>FMN</name>
        <dbReference type="ChEBI" id="CHEBI:58210"/>
    </cofactor>
    <text evidence="6">Binds 1 FMN per subunit.</text>
</comment>
<evidence type="ECO:0000256" key="6">
    <source>
        <dbReference type="HAMAP-Rule" id="MF_01216"/>
    </source>
</evidence>
<dbReference type="GO" id="GO:0016652">
    <property type="term" value="F:oxidoreductase activity, acting on NAD(P)H as acceptor"/>
    <property type="evidence" value="ECO:0007669"/>
    <property type="project" value="UniProtKB-UniRule"/>
</dbReference>
<comment type="catalytic activity">
    <reaction evidence="5">
        <text>N,N-dimethyl-1,4-phenylenediamine + anthranilate + 2 NAD(+) = 2-(4-dimethylaminophenyl)diazenylbenzoate + 2 NADH + 2 H(+)</text>
        <dbReference type="Rhea" id="RHEA:55872"/>
        <dbReference type="ChEBI" id="CHEBI:15378"/>
        <dbReference type="ChEBI" id="CHEBI:15783"/>
        <dbReference type="ChEBI" id="CHEBI:16567"/>
        <dbReference type="ChEBI" id="CHEBI:57540"/>
        <dbReference type="ChEBI" id="CHEBI:57945"/>
        <dbReference type="ChEBI" id="CHEBI:71579"/>
        <dbReference type="EC" id="1.7.1.17"/>
    </reaction>
    <physiologicalReaction direction="right-to-left" evidence="5">
        <dbReference type="Rhea" id="RHEA:55874"/>
    </physiologicalReaction>
</comment>
<evidence type="ECO:0000256" key="3">
    <source>
        <dbReference type="ARBA" id="ARBA00023002"/>
    </source>
</evidence>
<accession>A0A418NMD9</accession>
<dbReference type="SUPFAM" id="SSF52218">
    <property type="entry name" value="Flavoproteins"/>
    <property type="match status" value="1"/>
</dbReference>
<dbReference type="InterPro" id="IPR003680">
    <property type="entry name" value="Flavodoxin_fold"/>
</dbReference>
<dbReference type="InterPro" id="IPR023048">
    <property type="entry name" value="NADH:quinone_OxRdtase_FMN_depd"/>
</dbReference>
<dbReference type="OrthoDB" id="9787136at2"/>
<evidence type="ECO:0000313" key="9">
    <source>
        <dbReference type="Proteomes" id="UP000285092"/>
    </source>
</evidence>
<keyword evidence="9" id="KW-1185">Reference proteome</keyword>
<comment type="catalytic activity">
    <reaction evidence="6">
        <text>2 a quinone + NADH + H(+) = 2 a 1,4-benzosemiquinone + NAD(+)</text>
        <dbReference type="Rhea" id="RHEA:65952"/>
        <dbReference type="ChEBI" id="CHEBI:15378"/>
        <dbReference type="ChEBI" id="CHEBI:57540"/>
        <dbReference type="ChEBI" id="CHEBI:57945"/>
        <dbReference type="ChEBI" id="CHEBI:132124"/>
        <dbReference type="ChEBI" id="CHEBI:134225"/>
    </reaction>
</comment>
<dbReference type="HAMAP" id="MF_01216">
    <property type="entry name" value="Azoreductase_type1"/>
    <property type="match status" value="1"/>
</dbReference>
<comment type="similarity">
    <text evidence="6">Belongs to the azoreductase type 1 family.</text>
</comment>
<dbReference type="AlphaFoldDB" id="A0A418NMD9"/>
<evidence type="ECO:0000259" key="7">
    <source>
        <dbReference type="Pfam" id="PF02525"/>
    </source>
</evidence>
<dbReference type="RefSeq" id="WP_119511549.1">
    <property type="nucleotide sequence ID" value="NZ_QXFK01000005.1"/>
</dbReference>
<evidence type="ECO:0000256" key="5">
    <source>
        <dbReference type="ARBA" id="ARBA00048542"/>
    </source>
</evidence>
<proteinExistence type="inferred from homology"/>
<keyword evidence="4 6" id="KW-0520">NAD</keyword>
<name>A0A418NMD9_9SPHN</name>
<dbReference type="EC" id="1.6.5.-" evidence="6"/>
<keyword evidence="2 6" id="KW-0288">FMN</keyword>
<evidence type="ECO:0000256" key="2">
    <source>
        <dbReference type="ARBA" id="ARBA00022643"/>
    </source>
</evidence>
<keyword evidence="3 6" id="KW-0560">Oxidoreductase</keyword>
<dbReference type="EC" id="1.7.1.17" evidence="6"/>
<evidence type="ECO:0000256" key="4">
    <source>
        <dbReference type="ARBA" id="ARBA00023027"/>
    </source>
</evidence>
<dbReference type="InterPro" id="IPR050104">
    <property type="entry name" value="FMN-dep_NADH:Q_OxRdtase_AzoR1"/>
</dbReference>
<dbReference type="Pfam" id="PF02525">
    <property type="entry name" value="Flavodoxin_2"/>
    <property type="match status" value="1"/>
</dbReference>
<reference evidence="8 9" key="1">
    <citation type="submission" date="2018-08" db="EMBL/GenBank/DDBJ databases">
        <title>Altererythrobacter sp.Ery1 and Ery12, the genome sequencing of novel strains in genus Alterythrobacter.</title>
        <authorList>
            <person name="Cheng H."/>
            <person name="Wu Y.-H."/>
            <person name="Fang C."/>
            <person name="Xu X.-W."/>
        </authorList>
    </citation>
    <scope>NUCLEOTIDE SEQUENCE [LARGE SCALE GENOMIC DNA]</scope>
    <source>
        <strain evidence="8 9">Ery1</strain>
    </source>
</reference>
<protein>
    <recommendedName>
        <fullName evidence="6">FMN dependent NADH:quinone oxidoreductase</fullName>
        <ecNumber evidence="6">1.6.5.-</ecNumber>
    </recommendedName>
    <alternativeName>
        <fullName evidence="6">Azo-dye reductase</fullName>
    </alternativeName>
    <alternativeName>
        <fullName evidence="6">FMN-dependent NADH-azo compound oxidoreductase</fullName>
    </alternativeName>
    <alternativeName>
        <fullName evidence="6">FMN-dependent NADH-azoreductase</fullName>
        <ecNumber evidence="6">1.7.1.17</ecNumber>
    </alternativeName>
</protein>
<sequence>MQILRIDSATTGANSVSRVLTQAIADHLTAKHPEATLIERDLVSDPLPHIDSITTGAIRMPQDSHDEAMAAAFPAERAVLDEFLASDIVIVGAPMYNFTIPSQLKAWLDRLGVPGVTFTYKDGAPQGLAGGRRVIIASSRGGAYEIGGAAEHQETLLRDFFAFIGIPDLEFVRAEKIGFGPDIRDQAIADAKELIAQL</sequence>
<feature type="domain" description="Flavodoxin-like fold" evidence="7">
    <location>
        <begin position="1"/>
        <end position="196"/>
    </location>
</feature>
<dbReference type="GO" id="GO:0009055">
    <property type="term" value="F:electron transfer activity"/>
    <property type="evidence" value="ECO:0007669"/>
    <property type="project" value="UniProtKB-UniRule"/>
</dbReference>
<dbReference type="Proteomes" id="UP000285092">
    <property type="component" value="Unassembled WGS sequence"/>
</dbReference>
<evidence type="ECO:0000256" key="1">
    <source>
        <dbReference type="ARBA" id="ARBA00022630"/>
    </source>
</evidence>
<feature type="binding site" evidence="6">
    <location>
        <begin position="139"/>
        <end position="142"/>
    </location>
    <ligand>
        <name>FMN</name>
        <dbReference type="ChEBI" id="CHEBI:58210"/>
    </ligand>
</feature>
<comment type="caution">
    <text evidence="8">The sequence shown here is derived from an EMBL/GenBank/DDBJ whole genome shotgun (WGS) entry which is preliminary data.</text>
</comment>
<dbReference type="Gene3D" id="3.40.50.360">
    <property type="match status" value="1"/>
</dbReference>
<comment type="caution">
    <text evidence="6">Lacks conserved residue(s) required for the propagation of feature annotation.</text>
</comment>
<dbReference type="GO" id="GO:0010181">
    <property type="term" value="F:FMN binding"/>
    <property type="evidence" value="ECO:0007669"/>
    <property type="project" value="UniProtKB-UniRule"/>
</dbReference>
<gene>
    <name evidence="6" type="primary">azoR</name>
    <name evidence="8" type="ORF">D2V04_01165</name>
</gene>
<comment type="function">
    <text evidence="6">Also exhibits azoreductase activity. Catalyzes the reductive cleavage of the azo bond in aromatic azo compounds to the corresponding amines.</text>
</comment>
<comment type="function">
    <text evidence="6">Quinone reductase that provides resistance to thiol-specific stress caused by electrophilic quinones.</text>
</comment>
<evidence type="ECO:0000313" key="8">
    <source>
        <dbReference type="EMBL" id="RIV81248.1"/>
    </source>
</evidence>
<feature type="binding site" evidence="6">
    <location>
        <begin position="15"/>
        <end position="17"/>
    </location>
    <ligand>
        <name>FMN</name>
        <dbReference type="ChEBI" id="CHEBI:58210"/>
    </ligand>
</feature>
<dbReference type="PANTHER" id="PTHR43741:SF4">
    <property type="entry name" value="FMN-DEPENDENT NADH:QUINONE OXIDOREDUCTASE"/>
    <property type="match status" value="1"/>
</dbReference>
<organism evidence="8 9">
    <name type="scientific">Pelagerythrobacter aerophilus</name>
    <dbReference type="NCBI Taxonomy" id="2306995"/>
    <lineage>
        <taxon>Bacteria</taxon>
        <taxon>Pseudomonadati</taxon>
        <taxon>Pseudomonadota</taxon>
        <taxon>Alphaproteobacteria</taxon>
        <taxon>Sphingomonadales</taxon>
        <taxon>Erythrobacteraceae</taxon>
        <taxon>Pelagerythrobacter</taxon>
    </lineage>
</organism>
<dbReference type="InterPro" id="IPR029039">
    <property type="entry name" value="Flavoprotein-like_sf"/>
</dbReference>
<dbReference type="GO" id="GO:0016655">
    <property type="term" value="F:oxidoreductase activity, acting on NAD(P)H, quinone or similar compound as acceptor"/>
    <property type="evidence" value="ECO:0007669"/>
    <property type="project" value="InterPro"/>
</dbReference>
<feature type="binding site" evidence="6">
    <location>
        <begin position="95"/>
        <end position="98"/>
    </location>
    <ligand>
        <name>FMN</name>
        <dbReference type="ChEBI" id="CHEBI:58210"/>
    </ligand>
</feature>
<dbReference type="PANTHER" id="PTHR43741">
    <property type="entry name" value="FMN-DEPENDENT NADH-AZOREDUCTASE 1"/>
    <property type="match status" value="1"/>
</dbReference>
<dbReference type="EMBL" id="QXFK01000005">
    <property type="protein sequence ID" value="RIV81248.1"/>
    <property type="molecule type" value="Genomic_DNA"/>
</dbReference>
<keyword evidence="1 6" id="KW-0285">Flavoprotein</keyword>